<keyword evidence="2" id="KW-0489">Methyltransferase</keyword>
<dbReference type="InterPro" id="IPR029063">
    <property type="entry name" value="SAM-dependent_MTases_sf"/>
</dbReference>
<keyword evidence="3" id="KW-1185">Reference proteome</keyword>
<name>A0ABW1VDQ4_9MICO</name>
<dbReference type="CDD" id="cd02440">
    <property type="entry name" value="AdoMet_MTases"/>
    <property type="match status" value="1"/>
</dbReference>
<dbReference type="GO" id="GO:0102208">
    <property type="term" value="F:2-polyprenyl-6-hydroxyphenol methylase activity"/>
    <property type="evidence" value="ECO:0007669"/>
    <property type="project" value="UniProtKB-EC"/>
</dbReference>
<proteinExistence type="predicted"/>
<feature type="coiled-coil region" evidence="1">
    <location>
        <begin position="252"/>
        <end position="279"/>
    </location>
</feature>
<protein>
    <submittedName>
        <fullName evidence="2">Class I SAM-dependent methyltransferase</fullName>
        <ecNumber evidence="2">2.1.1.222</ecNumber>
        <ecNumber evidence="2">2.1.1.64</ecNumber>
    </submittedName>
</protein>
<dbReference type="PANTHER" id="PTHR43861">
    <property type="entry name" value="TRANS-ACONITATE 2-METHYLTRANSFERASE-RELATED"/>
    <property type="match status" value="1"/>
</dbReference>
<dbReference type="GO" id="GO:0032259">
    <property type="term" value="P:methylation"/>
    <property type="evidence" value="ECO:0007669"/>
    <property type="project" value="UniProtKB-KW"/>
</dbReference>
<evidence type="ECO:0000256" key="1">
    <source>
        <dbReference type="SAM" id="Coils"/>
    </source>
</evidence>
<dbReference type="EC" id="2.1.1.64" evidence="2"/>
<dbReference type="EMBL" id="JBHSTP010000001">
    <property type="protein sequence ID" value="MFC6354983.1"/>
    <property type="molecule type" value="Genomic_DNA"/>
</dbReference>
<organism evidence="2 3">
    <name type="scientific">Luethyella okanaganae</name>
    <dbReference type="NCBI Taxonomy" id="69372"/>
    <lineage>
        <taxon>Bacteria</taxon>
        <taxon>Bacillati</taxon>
        <taxon>Actinomycetota</taxon>
        <taxon>Actinomycetes</taxon>
        <taxon>Micrococcales</taxon>
        <taxon>Microbacteriaceae</taxon>
        <taxon>Luethyella</taxon>
    </lineage>
</organism>
<dbReference type="Proteomes" id="UP001596306">
    <property type="component" value="Unassembled WGS sequence"/>
</dbReference>
<evidence type="ECO:0000313" key="2">
    <source>
        <dbReference type="EMBL" id="MFC6354983.1"/>
    </source>
</evidence>
<dbReference type="Pfam" id="PF13489">
    <property type="entry name" value="Methyltransf_23"/>
    <property type="match status" value="1"/>
</dbReference>
<evidence type="ECO:0000313" key="3">
    <source>
        <dbReference type="Proteomes" id="UP001596306"/>
    </source>
</evidence>
<dbReference type="SUPFAM" id="SSF53335">
    <property type="entry name" value="S-adenosyl-L-methionine-dependent methyltransferases"/>
    <property type="match status" value="1"/>
</dbReference>
<keyword evidence="2" id="KW-0808">Transferase</keyword>
<comment type="caution">
    <text evidence="2">The sequence shown here is derived from an EMBL/GenBank/DDBJ whole genome shotgun (WGS) entry which is preliminary data.</text>
</comment>
<gene>
    <name evidence="2" type="ORF">ACFQB0_02495</name>
</gene>
<dbReference type="RefSeq" id="WP_386727172.1">
    <property type="nucleotide sequence ID" value="NZ_JBHSTP010000001.1"/>
</dbReference>
<accession>A0ABW1VDQ4</accession>
<dbReference type="Gene3D" id="3.40.50.150">
    <property type="entry name" value="Vaccinia Virus protein VP39"/>
    <property type="match status" value="1"/>
</dbReference>
<dbReference type="GO" id="GO:0061542">
    <property type="term" value="F:3-demethylubiquinol 3-O-methyltransferase activity"/>
    <property type="evidence" value="ECO:0007669"/>
    <property type="project" value="UniProtKB-EC"/>
</dbReference>
<dbReference type="EC" id="2.1.1.222" evidence="2"/>
<sequence>MNPTSQYSSHLFDRDARNNSWSNLLRFIPRGSRVLDVGCSSGNFGEALEQMNECSVVGVDLNPDDIAVARQKISEAHVLDITDDTAPDILGTFDVIVFADVLEHLPDPRAALVKIRSMLRDRGVVVYSIPNMSHASIRLDLLEGRFGYTEVGLLDKTHFHFYDGDEINDVFASAGYRIDAEEPVVSEYPEGMVRERLAKIGLAANAEFFDMLHRTESNIYQYVGVAEPDQAPPSEWRRPVRSTPPDDILTRAREIENECALLRSERDLLRSERDAVRNELDGLVAHIAFVKRHPLTFLFRKITGRPTHG</sequence>
<keyword evidence="1" id="KW-0175">Coiled coil</keyword>
<reference evidence="3" key="1">
    <citation type="journal article" date="2019" name="Int. J. Syst. Evol. Microbiol.">
        <title>The Global Catalogue of Microorganisms (GCM) 10K type strain sequencing project: providing services to taxonomists for standard genome sequencing and annotation.</title>
        <authorList>
            <consortium name="The Broad Institute Genomics Platform"/>
            <consortium name="The Broad Institute Genome Sequencing Center for Infectious Disease"/>
            <person name="Wu L."/>
            <person name="Ma J."/>
        </authorList>
    </citation>
    <scope>NUCLEOTIDE SEQUENCE [LARGE SCALE GENOMIC DNA]</scope>
    <source>
        <strain evidence="3">CCUG 43304</strain>
    </source>
</reference>